<reference evidence="2" key="1">
    <citation type="submission" date="2021-07" db="EMBL/GenBank/DDBJ databases">
        <title>New genus and species of the family Alcaligenaceae.</title>
        <authorList>
            <person name="Hahn M.W."/>
        </authorList>
    </citation>
    <scope>NUCLEOTIDE SEQUENCE</scope>
    <source>
        <strain evidence="2">LF4-65</strain>
    </source>
</reference>
<dbReference type="PANTHER" id="PTHR36924:SF1">
    <property type="entry name" value="ANTITOXIN HIGA-1"/>
    <property type="match status" value="1"/>
</dbReference>
<evidence type="ECO:0000313" key="2">
    <source>
        <dbReference type="EMBL" id="MBZ1350966.1"/>
    </source>
</evidence>
<dbReference type="PANTHER" id="PTHR36924">
    <property type="entry name" value="ANTITOXIN HIGA-1"/>
    <property type="match status" value="1"/>
</dbReference>
<keyword evidence="1" id="KW-0238">DNA-binding</keyword>
<name>A0A953N8U4_9BURK</name>
<sequence>MTRRLQEIHPGEILNEEFLKPLQITGRRLSSDIDVPASRISEILNGNRPITADTAVRLGIYFSMDPIFWINLQAEYDVRVAIRENKKTLQSRIRVYQPIAA</sequence>
<accession>A0A953N8U4</accession>
<protein>
    <submittedName>
        <fullName evidence="2">HigA family addiction module antidote protein</fullName>
    </submittedName>
</protein>
<dbReference type="Gene3D" id="1.10.260.40">
    <property type="entry name" value="lambda repressor-like DNA-binding domains"/>
    <property type="match status" value="1"/>
</dbReference>
<dbReference type="InterPro" id="IPR010982">
    <property type="entry name" value="Lambda_DNA-bd_dom_sf"/>
</dbReference>
<evidence type="ECO:0000313" key="3">
    <source>
        <dbReference type="Proteomes" id="UP000739565"/>
    </source>
</evidence>
<dbReference type="InterPro" id="IPR013430">
    <property type="entry name" value="Toxin_antidote_HigA"/>
</dbReference>
<dbReference type="Proteomes" id="UP000739565">
    <property type="component" value="Unassembled WGS sequence"/>
</dbReference>
<dbReference type="GO" id="GO:0003677">
    <property type="term" value="F:DNA binding"/>
    <property type="evidence" value="ECO:0007669"/>
    <property type="project" value="UniProtKB-KW"/>
</dbReference>
<comment type="caution">
    <text evidence="2">The sequence shown here is derived from an EMBL/GenBank/DDBJ whole genome shotgun (WGS) entry which is preliminary data.</text>
</comment>
<dbReference type="SUPFAM" id="SSF47413">
    <property type="entry name" value="lambda repressor-like DNA-binding domains"/>
    <property type="match status" value="1"/>
</dbReference>
<gene>
    <name evidence="2" type="ORF">KZZ10_09950</name>
</gene>
<organism evidence="2 3">
    <name type="scientific">Zwartia hollandica</name>
    <dbReference type="NCBI Taxonomy" id="324606"/>
    <lineage>
        <taxon>Bacteria</taxon>
        <taxon>Pseudomonadati</taxon>
        <taxon>Pseudomonadota</taxon>
        <taxon>Betaproteobacteria</taxon>
        <taxon>Burkholderiales</taxon>
        <taxon>Alcaligenaceae</taxon>
        <taxon>Zwartia</taxon>
    </lineage>
</organism>
<dbReference type="NCBIfam" id="TIGR02607">
    <property type="entry name" value="antidote_HigA"/>
    <property type="match status" value="1"/>
</dbReference>
<dbReference type="AlphaFoldDB" id="A0A953N8U4"/>
<keyword evidence="3" id="KW-1185">Reference proteome</keyword>
<proteinExistence type="predicted"/>
<dbReference type="EMBL" id="JAHXRI010000007">
    <property type="protein sequence ID" value="MBZ1350966.1"/>
    <property type="molecule type" value="Genomic_DNA"/>
</dbReference>
<evidence type="ECO:0000256" key="1">
    <source>
        <dbReference type="ARBA" id="ARBA00023125"/>
    </source>
</evidence>